<dbReference type="FunFam" id="2.70.170.10:FF:000016">
    <property type="entry name" value="Nicotinic acetylcholine receptor subunit"/>
    <property type="match status" value="1"/>
</dbReference>
<keyword evidence="12" id="KW-1071">Ligand-gated ion channel</keyword>
<evidence type="ECO:0000259" key="18">
    <source>
        <dbReference type="Pfam" id="PF02932"/>
    </source>
</evidence>
<evidence type="ECO:0000256" key="5">
    <source>
        <dbReference type="ARBA" id="ARBA00022989"/>
    </source>
</evidence>
<evidence type="ECO:0000256" key="13">
    <source>
        <dbReference type="ARBA" id="ARBA00023303"/>
    </source>
</evidence>
<dbReference type="PROSITE" id="PS00236">
    <property type="entry name" value="NEUROTR_ION_CHANNEL"/>
    <property type="match status" value="1"/>
</dbReference>
<dbReference type="GO" id="GO:0022848">
    <property type="term" value="F:acetylcholine-gated monoatomic cation-selective channel activity"/>
    <property type="evidence" value="ECO:0007669"/>
    <property type="project" value="InterPro"/>
</dbReference>
<dbReference type="FunFam" id="1.20.58.390:FF:000073">
    <property type="entry name" value="Neuronal acetylcholine receptor subunit alpha-9-II"/>
    <property type="match status" value="1"/>
</dbReference>
<dbReference type="SUPFAM" id="SSF90112">
    <property type="entry name" value="Neurotransmitter-gated ion-channel transmembrane pore"/>
    <property type="match status" value="1"/>
</dbReference>
<protein>
    <submittedName>
        <fullName evidence="20">Neur_chan_LBD domain-containing protein</fullName>
    </submittedName>
</protein>
<dbReference type="PANTHER" id="PTHR18945">
    <property type="entry name" value="NEUROTRANSMITTER GATED ION CHANNEL"/>
    <property type="match status" value="1"/>
</dbReference>
<evidence type="ECO:0000256" key="2">
    <source>
        <dbReference type="ARBA" id="ARBA00022448"/>
    </source>
</evidence>
<dbReference type="Gene3D" id="2.70.170.10">
    <property type="entry name" value="Neurotransmitter-gated ion-channel ligand-binding domain"/>
    <property type="match status" value="1"/>
</dbReference>
<reference evidence="20" key="1">
    <citation type="submission" date="2016-11" db="UniProtKB">
        <authorList>
            <consortium name="WormBaseParasite"/>
        </authorList>
    </citation>
    <scope>IDENTIFICATION</scope>
</reference>
<dbReference type="InterPro" id="IPR036719">
    <property type="entry name" value="Neuro-gated_channel_TM_sf"/>
</dbReference>
<keyword evidence="3" id="KW-1003">Cell membrane</keyword>
<accession>A0A1I8GZJ2</accession>
<dbReference type="WBParaSite" id="maker-uti_cns_0003673-snap-gene-0.5-mRNA-1">
    <property type="protein sequence ID" value="maker-uti_cns_0003673-snap-gene-0.5-mRNA-1"/>
    <property type="gene ID" value="maker-uti_cns_0003673-snap-gene-0.5"/>
</dbReference>
<dbReference type="InterPro" id="IPR038050">
    <property type="entry name" value="Neuro_actylchol_rec"/>
</dbReference>
<evidence type="ECO:0000259" key="17">
    <source>
        <dbReference type="Pfam" id="PF02931"/>
    </source>
</evidence>
<dbReference type="Gene3D" id="1.20.58.390">
    <property type="entry name" value="Neurotransmitter-gated ion-channel transmembrane domain"/>
    <property type="match status" value="2"/>
</dbReference>
<feature type="transmembrane region" description="Helical" evidence="15">
    <location>
        <begin position="235"/>
        <end position="261"/>
    </location>
</feature>
<keyword evidence="7 15" id="KW-0406">Ion transport</keyword>
<dbReference type="InterPro" id="IPR036734">
    <property type="entry name" value="Neur_chan_lig-bd_sf"/>
</dbReference>
<evidence type="ECO:0000256" key="8">
    <source>
        <dbReference type="ARBA" id="ARBA00023136"/>
    </source>
</evidence>
<dbReference type="InterPro" id="IPR006202">
    <property type="entry name" value="Neur_chan_lig-bd"/>
</dbReference>
<evidence type="ECO:0000256" key="12">
    <source>
        <dbReference type="ARBA" id="ARBA00023286"/>
    </source>
</evidence>
<keyword evidence="10" id="KW-0675">Receptor</keyword>
<keyword evidence="13 15" id="KW-0407">Ion channel</keyword>
<feature type="transmembrane region" description="Helical" evidence="15">
    <location>
        <begin position="174"/>
        <end position="199"/>
    </location>
</feature>
<dbReference type="PRINTS" id="PR00254">
    <property type="entry name" value="NICOTINICR"/>
</dbReference>
<evidence type="ECO:0000256" key="4">
    <source>
        <dbReference type="ARBA" id="ARBA00022692"/>
    </source>
</evidence>
<feature type="domain" description="Neurotransmitter-gated ion-channel transmembrane" evidence="18">
    <location>
        <begin position="180"/>
        <end position="467"/>
    </location>
</feature>
<dbReference type="GO" id="GO:0004888">
    <property type="term" value="F:transmembrane signaling receptor activity"/>
    <property type="evidence" value="ECO:0007669"/>
    <property type="project" value="InterPro"/>
</dbReference>
<evidence type="ECO:0000256" key="16">
    <source>
        <dbReference type="SAM" id="MobiDB-lite"/>
    </source>
</evidence>
<dbReference type="InterPro" id="IPR002394">
    <property type="entry name" value="Nicotinic_acetylcholine_rcpt"/>
</dbReference>
<dbReference type="GO" id="GO:0045211">
    <property type="term" value="C:postsynaptic membrane"/>
    <property type="evidence" value="ECO:0007669"/>
    <property type="project" value="InterPro"/>
</dbReference>
<dbReference type="Pfam" id="PF02931">
    <property type="entry name" value="Neur_chan_LBD"/>
    <property type="match status" value="1"/>
</dbReference>
<keyword evidence="6" id="KW-0770">Synapse</keyword>
<dbReference type="CDD" id="cd18997">
    <property type="entry name" value="LGIC_ECD_nAChR"/>
    <property type="match status" value="1"/>
</dbReference>
<evidence type="ECO:0000256" key="15">
    <source>
        <dbReference type="RuleBase" id="RU000687"/>
    </source>
</evidence>
<keyword evidence="19" id="KW-1185">Reference proteome</keyword>
<sequence length="477" mass="52909">TWVDYHFKWDPAEYGQVTKINIDPKRVWKPDILLYNSADEKFDATYPTNVVIEHTGLMTYIPPGMFRSTCKIDITWFPFDTQVCKLKFGSWTYDGGTVDLRFKCSNESLVTIEQRLNDPLNCSVNGAGDTSTYIPSGEWNLEEIPGIRHSNLYDCCTYPFIDLEFFMKIRRRKLYYIFNLIAPCSFLACLALLSFIIPPDAGEKVSFGVTILLSLTVFLMMVAEAMPPTSDAVPVIGMYFACTMIMCSLSVVFTVIVLNYHHRDAESHPVPNWVRKLICTYLATVLCMQNPAKTREASGQQPRTSSFRNSSMTMRRRRSREFGGGFGGAGGGYCGVGSSGVGGSAGNFELRERSSKSLLANVLDLEDDIRGGGGVGPPTYFQNCIGASVPSPSSNGHQQQQQAATHQCSTRGDLAAVLNELRIITKKISDDIADNEISSEWKFAARVVDRLCLIMFSCFTIVSTCAILFSAPDVFKG</sequence>
<evidence type="ECO:0000256" key="6">
    <source>
        <dbReference type="ARBA" id="ARBA00023018"/>
    </source>
</evidence>
<evidence type="ECO:0000256" key="1">
    <source>
        <dbReference type="ARBA" id="ARBA00009237"/>
    </source>
</evidence>
<dbReference type="SUPFAM" id="SSF63712">
    <property type="entry name" value="Nicotinic receptor ligand binding domain-like"/>
    <property type="match status" value="1"/>
</dbReference>
<keyword evidence="4 15" id="KW-0812">Transmembrane</keyword>
<keyword evidence="5 15" id="KW-1133">Transmembrane helix</keyword>
<dbReference type="PRINTS" id="PR00252">
    <property type="entry name" value="NRIONCHANNEL"/>
</dbReference>
<keyword evidence="2 15" id="KW-0813">Transport</keyword>
<dbReference type="NCBIfam" id="TIGR00860">
    <property type="entry name" value="LIC"/>
    <property type="match status" value="1"/>
</dbReference>
<evidence type="ECO:0000256" key="9">
    <source>
        <dbReference type="ARBA" id="ARBA00023157"/>
    </source>
</evidence>
<keyword evidence="8 15" id="KW-0472">Membrane</keyword>
<feature type="transmembrane region" description="Helical" evidence="15">
    <location>
        <begin position="451"/>
        <end position="471"/>
    </location>
</feature>
<evidence type="ECO:0000256" key="11">
    <source>
        <dbReference type="ARBA" id="ARBA00023180"/>
    </source>
</evidence>
<dbReference type="InterPro" id="IPR006201">
    <property type="entry name" value="Neur_channel"/>
</dbReference>
<comment type="similarity">
    <text evidence="1">Belongs to the ligand-gated ion channel (TC 1.A.9) family. Acetylcholine receptor (TC 1.A.9.1) subfamily.</text>
</comment>
<keyword evidence="11" id="KW-0325">Glycoprotein</keyword>
<feature type="transmembrane region" description="Helical" evidence="15">
    <location>
        <begin position="205"/>
        <end position="223"/>
    </location>
</feature>
<organism evidence="19 20">
    <name type="scientific">Macrostomum lignano</name>
    <dbReference type="NCBI Taxonomy" id="282301"/>
    <lineage>
        <taxon>Eukaryota</taxon>
        <taxon>Metazoa</taxon>
        <taxon>Spiralia</taxon>
        <taxon>Lophotrochozoa</taxon>
        <taxon>Platyhelminthes</taxon>
        <taxon>Rhabditophora</taxon>
        <taxon>Macrostomorpha</taxon>
        <taxon>Macrostomida</taxon>
        <taxon>Macrostomidae</taxon>
        <taxon>Macrostomum</taxon>
    </lineage>
</organism>
<dbReference type="InterPro" id="IPR018000">
    <property type="entry name" value="Neurotransmitter_ion_chnl_CS"/>
</dbReference>
<evidence type="ECO:0000256" key="10">
    <source>
        <dbReference type="ARBA" id="ARBA00023170"/>
    </source>
</evidence>
<dbReference type="AlphaFoldDB" id="A0A1I8GZJ2"/>
<feature type="region of interest" description="Disordered" evidence="16">
    <location>
        <begin position="293"/>
        <end position="314"/>
    </location>
</feature>
<evidence type="ECO:0000313" key="20">
    <source>
        <dbReference type="WBParaSite" id="maker-uti_cns_0003673-snap-gene-0.5-mRNA-1"/>
    </source>
</evidence>
<proteinExistence type="inferred from homology"/>
<evidence type="ECO:0000313" key="19">
    <source>
        <dbReference type="Proteomes" id="UP000095280"/>
    </source>
</evidence>
<keyword evidence="9" id="KW-1015">Disulfide bond</keyword>
<dbReference type="InterPro" id="IPR006029">
    <property type="entry name" value="Neurotrans-gated_channel_TM"/>
</dbReference>
<dbReference type="Proteomes" id="UP000095280">
    <property type="component" value="Unplaced"/>
</dbReference>
<evidence type="ECO:0000256" key="3">
    <source>
        <dbReference type="ARBA" id="ARBA00022475"/>
    </source>
</evidence>
<evidence type="ECO:0000256" key="14">
    <source>
        <dbReference type="ARBA" id="ARBA00034099"/>
    </source>
</evidence>
<evidence type="ECO:0000256" key="7">
    <source>
        <dbReference type="ARBA" id="ARBA00023065"/>
    </source>
</evidence>
<feature type="domain" description="Neurotransmitter-gated ion-channel ligand-binding" evidence="17">
    <location>
        <begin position="1"/>
        <end position="172"/>
    </location>
</feature>
<name>A0A1I8GZJ2_9PLAT</name>
<dbReference type="Pfam" id="PF02932">
    <property type="entry name" value="Neur_chan_memb"/>
    <property type="match status" value="1"/>
</dbReference>
<comment type="subcellular location">
    <subcellularLocation>
        <location evidence="14">Synaptic cell membrane</location>
        <topology evidence="14">Multi-pass membrane protein</topology>
    </subcellularLocation>
</comment>
<feature type="compositionally biased region" description="Low complexity" evidence="16">
    <location>
        <begin position="303"/>
        <end position="313"/>
    </location>
</feature>
<dbReference type="CDD" id="cd19051">
    <property type="entry name" value="LGIC_TM_cation"/>
    <property type="match status" value="1"/>
</dbReference>